<dbReference type="AlphaFoldDB" id="A0A8J6N6T6"/>
<evidence type="ECO:0000256" key="2">
    <source>
        <dbReference type="ARBA" id="ARBA00022741"/>
    </source>
</evidence>
<evidence type="ECO:0000256" key="1">
    <source>
        <dbReference type="ARBA" id="ARBA00009922"/>
    </source>
</evidence>
<dbReference type="GO" id="GO:0005524">
    <property type="term" value="F:ATP binding"/>
    <property type="evidence" value="ECO:0007669"/>
    <property type="project" value="UniProtKB-UniRule"/>
</dbReference>
<dbReference type="EC" id="5.6.2.4" evidence="8"/>
<evidence type="ECO:0000256" key="5">
    <source>
        <dbReference type="ARBA" id="ARBA00022840"/>
    </source>
</evidence>
<dbReference type="EMBL" id="JACNLK010000011">
    <property type="protein sequence ID" value="MBC8207707.1"/>
    <property type="molecule type" value="Genomic_DNA"/>
</dbReference>
<dbReference type="SUPFAM" id="SSF52540">
    <property type="entry name" value="P-loop containing nucleoside triphosphate hydrolases"/>
    <property type="match status" value="1"/>
</dbReference>
<evidence type="ECO:0000259" key="12">
    <source>
        <dbReference type="PROSITE" id="PS51198"/>
    </source>
</evidence>
<dbReference type="CDD" id="cd18807">
    <property type="entry name" value="SF1_C_UvrD"/>
    <property type="match status" value="1"/>
</dbReference>
<reference evidence="14 15" key="1">
    <citation type="submission" date="2020-08" db="EMBL/GenBank/DDBJ databases">
        <title>Bridging the membrane lipid divide: bacteria of the FCB group superphylum have the potential to synthesize archaeal ether lipids.</title>
        <authorList>
            <person name="Villanueva L."/>
            <person name="Von Meijenfeldt F.A.B."/>
            <person name="Westbye A.B."/>
            <person name="Yadav S."/>
            <person name="Hopmans E.C."/>
            <person name="Dutilh B.E."/>
            <person name="Sinninghe Damste J.S."/>
        </authorList>
    </citation>
    <scope>NUCLEOTIDE SEQUENCE [LARGE SCALE GENOMIC DNA]</scope>
    <source>
        <strain evidence="14">NIOZ-UU81</strain>
    </source>
</reference>
<dbReference type="InterPro" id="IPR027417">
    <property type="entry name" value="P-loop_NTPase"/>
</dbReference>
<keyword evidence="3 10" id="KW-0378">Hydrolase</keyword>
<dbReference type="GO" id="GO:0043138">
    <property type="term" value="F:3'-5' DNA helicase activity"/>
    <property type="evidence" value="ECO:0007669"/>
    <property type="project" value="UniProtKB-EC"/>
</dbReference>
<comment type="similarity">
    <text evidence="1">Belongs to the helicase family. UvrD subfamily.</text>
</comment>
<evidence type="ECO:0000256" key="6">
    <source>
        <dbReference type="ARBA" id="ARBA00023235"/>
    </source>
</evidence>
<dbReference type="GO" id="GO:0003677">
    <property type="term" value="F:DNA binding"/>
    <property type="evidence" value="ECO:0007669"/>
    <property type="project" value="InterPro"/>
</dbReference>
<evidence type="ECO:0000256" key="3">
    <source>
        <dbReference type="ARBA" id="ARBA00022801"/>
    </source>
</evidence>
<dbReference type="Pfam" id="PF00580">
    <property type="entry name" value="UvrD-helicase"/>
    <property type="match status" value="1"/>
</dbReference>
<evidence type="ECO:0000259" key="13">
    <source>
        <dbReference type="PROSITE" id="PS51217"/>
    </source>
</evidence>
<dbReference type="GO" id="GO:0005829">
    <property type="term" value="C:cytosol"/>
    <property type="evidence" value="ECO:0007669"/>
    <property type="project" value="TreeGrafter"/>
</dbReference>
<dbReference type="InterPro" id="IPR014017">
    <property type="entry name" value="DNA_helicase_UvrD-like_C"/>
</dbReference>
<evidence type="ECO:0000256" key="4">
    <source>
        <dbReference type="ARBA" id="ARBA00022806"/>
    </source>
</evidence>
<protein>
    <recommendedName>
        <fullName evidence="8">DNA 3'-5' helicase</fullName>
        <ecNumber evidence="8">5.6.2.4</ecNumber>
    </recommendedName>
</protein>
<dbReference type="InterPro" id="IPR013986">
    <property type="entry name" value="DExx_box_DNA_helicase_dom_sf"/>
</dbReference>
<dbReference type="InterPro" id="IPR000212">
    <property type="entry name" value="DNA_helicase_UvrD/REP"/>
</dbReference>
<keyword evidence="5 10" id="KW-0067">ATP-binding</keyword>
<evidence type="ECO:0000313" key="15">
    <source>
        <dbReference type="Proteomes" id="UP000599024"/>
    </source>
</evidence>
<dbReference type="GO" id="GO:0016787">
    <property type="term" value="F:hydrolase activity"/>
    <property type="evidence" value="ECO:0007669"/>
    <property type="project" value="UniProtKB-UniRule"/>
</dbReference>
<dbReference type="PANTHER" id="PTHR11070">
    <property type="entry name" value="UVRD / RECB / PCRA DNA HELICASE FAMILY MEMBER"/>
    <property type="match status" value="1"/>
</dbReference>
<dbReference type="PROSITE" id="PS51217">
    <property type="entry name" value="UVRD_HELICASE_CTER"/>
    <property type="match status" value="1"/>
</dbReference>
<comment type="catalytic activity">
    <reaction evidence="7">
        <text>Couples ATP hydrolysis with the unwinding of duplex DNA by translocating in the 3'-5' direction.</text>
        <dbReference type="EC" id="5.6.2.4"/>
    </reaction>
</comment>
<dbReference type="GO" id="GO:0000725">
    <property type="term" value="P:recombinational repair"/>
    <property type="evidence" value="ECO:0007669"/>
    <property type="project" value="TreeGrafter"/>
</dbReference>
<dbReference type="Pfam" id="PF13361">
    <property type="entry name" value="UvrD_C"/>
    <property type="match status" value="1"/>
</dbReference>
<feature type="binding site" evidence="10">
    <location>
        <begin position="40"/>
        <end position="47"/>
    </location>
    <ligand>
        <name>ATP</name>
        <dbReference type="ChEBI" id="CHEBI:30616"/>
    </ligand>
</feature>
<keyword evidence="2 10" id="KW-0547">Nucleotide-binding</keyword>
<feature type="region of interest" description="Disordered" evidence="11">
    <location>
        <begin position="644"/>
        <end position="690"/>
    </location>
</feature>
<dbReference type="Gene3D" id="1.10.486.10">
    <property type="entry name" value="PCRA, domain 4"/>
    <property type="match status" value="1"/>
</dbReference>
<evidence type="ECO:0000313" key="14">
    <source>
        <dbReference type="EMBL" id="MBC8207707.1"/>
    </source>
</evidence>
<gene>
    <name evidence="14" type="ORF">H8E79_00870</name>
</gene>
<evidence type="ECO:0000256" key="7">
    <source>
        <dbReference type="ARBA" id="ARBA00034617"/>
    </source>
</evidence>
<dbReference type="PROSITE" id="PS51198">
    <property type="entry name" value="UVRD_HELICASE_ATP_BIND"/>
    <property type="match status" value="1"/>
</dbReference>
<comment type="caution">
    <text evidence="14">The sequence shown here is derived from an EMBL/GenBank/DDBJ whole genome shotgun (WGS) entry which is preliminary data.</text>
</comment>
<sequence length="742" mass="83359">MNVPSDHDSPALSETIALDELNQAQYEAVTTVDGPVLVIAGAGSGKTRTLVYRVAHLLEQGVPPEQILLLTFTRKASQEMLFRAGQLLNDSCSRVVGGTFHGVANMLLRRYGSHLGFGSSFTITDRGDAEGIINLLKSSLGLSGRDRQFPSKRVLVNIISGAVNRSMDIEDLIFSQYAHLSDHADDILRLARHYAEFKFNHGLMDYDDLLINWKRLLAEVPEARQGICSRYSHIMVDEYQDTNQVQAEIVRLLAHGHDNVMVVGDDSQSIYSFRGADFYNIMRFPKVFSETKIIKLEENYRSTQPILSLTNDIIRNAVDKYTKTLFTRIEGDRRPCLFAADNEREEASFVVRTIGELQAKGVDLKEVAVLFRSGFHSYKLEMELGSRGVDFEKRGGLKLTEAAHMKDMIAFFRVLVNPRDNMSWTRIFLHLDKVGPKTAQKISDHLGQAADPFVALARYPAGKSWQAGMAALVNLMTALIQDETASQIYERVRNYYQPIFERLFRDDYPKREKDLDQLKGIVSEYDDLQKFVDDTTLDPPESASRHDLADQKKLVISTIHSSKGLEWDNVFVIGLADGRFPHASALPGEQWEEERRLLYVAATRARQRLYLTYPRELMTPDRQFRRVGMSPFLAELLPGLMEDTSKAARSRTRSTGFGAGGGFGSGYDTDRKSGLSSKSGTGSKGSRSTRLESLAVGNRVKHPFFGFGEVKKSGVSRSVDVEFERHGLKTLHLDYAKLTIVE</sequence>
<name>A0A8J6N6T6_9BACT</name>
<dbReference type="Proteomes" id="UP000599024">
    <property type="component" value="Unassembled WGS sequence"/>
</dbReference>
<evidence type="ECO:0000256" key="10">
    <source>
        <dbReference type="PROSITE-ProRule" id="PRU00560"/>
    </source>
</evidence>
<evidence type="ECO:0000256" key="11">
    <source>
        <dbReference type="SAM" id="MobiDB-lite"/>
    </source>
</evidence>
<dbReference type="InterPro" id="IPR014016">
    <property type="entry name" value="UvrD-like_ATP-bd"/>
</dbReference>
<dbReference type="PANTHER" id="PTHR11070:SF3">
    <property type="entry name" value="DNA 3'-5' HELICASE"/>
    <property type="match status" value="1"/>
</dbReference>
<feature type="domain" description="UvrD-like helicase ATP-binding" evidence="12">
    <location>
        <begin position="19"/>
        <end position="303"/>
    </location>
</feature>
<comment type="catalytic activity">
    <reaction evidence="9">
        <text>ATP + H2O = ADP + phosphate + H(+)</text>
        <dbReference type="Rhea" id="RHEA:13065"/>
        <dbReference type="ChEBI" id="CHEBI:15377"/>
        <dbReference type="ChEBI" id="CHEBI:15378"/>
        <dbReference type="ChEBI" id="CHEBI:30616"/>
        <dbReference type="ChEBI" id="CHEBI:43474"/>
        <dbReference type="ChEBI" id="CHEBI:456216"/>
        <dbReference type="EC" id="5.6.2.4"/>
    </reaction>
</comment>
<evidence type="ECO:0000256" key="8">
    <source>
        <dbReference type="ARBA" id="ARBA00034808"/>
    </source>
</evidence>
<dbReference type="Gene3D" id="3.40.50.300">
    <property type="entry name" value="P-loop containing nucleotide triphosphate hydrolases"/>
    <property type="match status" value="2"/>
</dbReference>
<dbReference type="CDD" id="cd17932">
    <property type="entry name" value="DEXQc_UvrD"/>
    <property type="match status" value="1"/>
</dbReference>
<keyword evidence="4 10" id="KW-0347">Helicase</keyword>
<feature type="domain" description="UvrD-like helicase C-terminal" evidence="13">
    <location>
        <begin position="304"/>
        <end position="564"/>
    </location>
</feature>
<feature type="compositionally biased region" description="Low complexity" evidence="11">
    <location>
        <begin position="674"/>
        <end position="688"/>
    </location>
</feature>
<accession>A0A8J6N6T6</accession>
<dbReference type="Gene3D" id="1.10.10.160">
    <property type="match status" value="1"/>
</dbReference>
<keyword evidence="6" id="KW-0413">Isomerase</keyword>
<evidence type="ECO:0000256" key="9">
    <source>
        <dbReference type="ARBA" id="ARBA00048988"/>
    </source>
</evidence>
<organism evidence="14 15">
    <name type="scientific">Candidatus Desulfatifera sulfidica</name>
    <dbReference type="NCBI Taxonomy" id="2841691"/>
    <lineage>
        <taxon>Bacteria</taxon>
        <taxon>Pseudomonadati</taxon>
        <taxon>Thermodesulfobacteriota</taxon>
        <taxon>Desulfobulbia</taxon>
        <taxon>Desulfobulbales</taxon>
        <taxon>Desulfobulbaceae</taxon>
        <taxon>Candidatus Desulfatifera</taxon>
    </lineage>
</organism>
<proteinExistence type="inferred from homology"/>